<dbReference type="GO" id="GO:0005634">
    <property type="term" value="C:nucleus"/>
    <property type="evidence" value="ECO:0007669"/>
    <property type="project" value="TreeGrafter"/>
</dbReference>
<feature type="region of interest" description="Disordered" evidence="3">
    <location>
        <begin position="156"/>
        <end position="200"/>
    </location>
</feature>
<feature type="domain" description="3'-5' exonuclease" evidence="4">
    <location>
        <begin position="49"/>
        <end position="177"/>
    </location>
</feature>
<protein>
    <submittedName>
        <fullName evidence="5">Werner Syndrome-like exonuclease</fullName>
    </submittedName>
</protein>
<reference evidence="5 6" key="1">
    <citation type="submission" date="2019-12" db="EMBL/GenBank/DDBJ databases">
        <authorList>
            <person name="Alioto T."/>
            <person name="Alioto T."/>
            <person name="Gomez Garrido J."/>
        </authorList>
    </citation>
    <scope>NUCLEOTIDE SEQUENCE [LARGE SCALE GENOMIC DNA]</scope>
</reference>
<dbReference type="Gramene" id="OE9A101923T1">
    <property type="protein sequence ID" value="OE9A101923C1"/>
    <property type="gene ID" value="OE9A101923"/>
</dbReference>
<evidence type="ECO:0000256" key="2">
    <source>
        <dbReference type="ARBA" id="ARBA00022801"/>
    </source>
</evidence>
<organism evidence="5 6">
    <name type="scientific">Olea europaea subsp. europaea</name>
    <dbReference type="NCBI Taxonomy" id="158383"/>
    <lineage>
        <taxon>Eukaryota</taxon>
        <taxon>Viridiplantae</taxon>
        <taxon>Streptophyta</taxon>
        <taxon>Embryophyta</taxon>
        <taxon>Tracheophyta</taxon>
        <taxon>Spermatophyta</taxon>
        <taxon>Magnoliopsida</taxon>
        <taxon>eudicotyledons</taxon>
        <taxon>Gunneridae</taxon>
        <taxon>Pentapetalae</taxon>
        <taxon>asterids</taxon>
        <taxon>lamiids</taxon>
        <taxon>Lamiales</taxon>
        <taxon>Oleaceae</taxon>
        <taxon>Oleeae</taxon>
        <taxon>Olea</taxon>
    </lineage>
</organism>
<dbReference type="Gene3D" id="3.30.420.10">
    <property type="entry name" value="Ribonuclease H-like superfamily/Ribonuclease H"/>
    <property type="match status" value="1"/>
</dbReference>
<keyword evidence="5" id="KW-0269">Exonuclease</keyword>
<evidence type="ECO:0000313" key="6">
    <source>
        <dbReference type="Proteomes" id="UP000594638"/>
    </source>
</evidence>
<dbReference type="InterPro" id="IPR051132">
    <property type="entry name" value="3-5_Exonuclease_domain"/>
</dbReference>
<dbReference type="GO" id="GO:0003676">
    <property type="term" value="F:nucleic acid binding"/>
    <property type="evidence" value="ECO:0007669"/>
    <property type="project" value="InterPro"/>
</dbReference>
<keyword evidence="6" id="KW-1185">Reference proteome</keyword>
<dbReference type="PANTHER" id="PTHR13620">
    <property type="entry name" value="3-5 EXONUCLEASE"/>
    <property type="match status" value="1"/>
</dbReference>
<proteinExistence type="predicted"/>
<dbReference type="PANTHER" id="PTHR13620:SF122">
    <property type="entry name" value="3'-5' EXONUCLEASE DOMAIN-CONTAINING PROTEIN"/>
    <property type="match status" value="1"/>
</dbReference>
<sequence length="251" mass="29281">MEEQLWPRSRIYYVVIEEMNFTITETLRASRVEKWIRLVKHRFLDDAPIKCVGLDCEFTTHARPQRAAVLQLSVASEILVFQISKANGVPQLLKDFLKDTTIKFCGAAINNDLRKLRPYGIVIPSAYDLQQVVPNATSKLTPSLYDLANATIGTHLEKKKRDNNNKKDKKKKKEKKYKKKGEEEEEEEEEEDDDDDDDEEDELIFGWEKVPLSFNQLKYADLDARLGFEIARRFWKLKGYNSHVDRLNLNN</sequence>
<dbReference type="EMBL" id="CACTIH010000709">
    <property type="protein sequence ID" value="CAA2962042.1"/>
    <property type="molecule type" value="Genomic_DNA"/>
</dbReference>
<evidence type="ECO:0000259" key="4">
    <source>
        <dbReference type="Pfam" id="PF01612"/>
    </source>
</evidence>
<dbReference type="InterPro" id="IPR036397">
    <property type="entry name" value="RNaseH_sf"/>
</dbReference>
<dbReference type="SUPFAM" id="SSF53098">
    <property type="entry name" value="Ribonuclease H-like"/>
    <property type="match status" value="1"/>
</dbReference>
<name>A0A8S0QB28_OLEEU</name>
<dbReference type="GO" id="GO:0006139">
    <property type="term" value="P:nucleobase-containing compound metabolic process"/>
    <property type="evidence" value="ECO:0007669"/>
    <property type="project" value="InterPro"/>
</dbReference>
<dbReference type="Proteomes" id="UP000594638">
    <property type="component" value="Unassembled WGS sequence"/>
</dbReference>
<dbReference type="GO" id="GO:0008408">
    <property type="term" value="F:3'-5' exonuclease activity"/>
    <property type="evidence" value="ECO:0007669"/>
    <property type="project" value="InterPro"/>
</dbReference>
<dbReference type="AlphaFoldDB" id="A0A8S0QB28"/>
<evidence type="ECO:0000256" key="3">
    <source>
        <dbReference type="SAM" id="MobiDB-lite"/>
    </source>
</evidence>
<keyword evidence="2" id="KW-0378">Hydrolase</keyword>
<evidence type="ECO:0000256" key="1">
    <source>
        <dbReference type="ARBA" id="ARBA00022722"/>
    </source>
</evidence>
<keyword evidence="1" id="KW-0540">Nuclease</keyword>
<dbReference type="InterPro" id="IPR012337">
    <property type="entry name" value="RNaseH-like_sf"/>
</dbReference>
<feature type="compositionally biased region" description="Acidic residues" evidence="3">
    <location>
        <begin position="183"/>
        <end position="200"/>
    </location>
</feature>
<gene>
    <name evidence="5" type="ORF">OLEA9_A101923</name>
</gene>
<dbReference type="GO" id="GO:0005737">
    <property type="term" value="C:cytoplasm"/>
    <property type="evidence" value="ECO:0007669"/>
    <property type="project" value="TreeGrafter"/>
</dbReference>
<dbReference type="InterPro" id="IPR002562">
    <property type="entry name" value="3'-5'_exonuclease_dom"/>
</dbReference>
<feature type="compositionally biased region" description="Basic residues" evidence="3">
    <location>
        <begin position="167"/>
        <end position="179"/>
    </location>
</feature>
<comment type="caution">
    <text evidence="5">The sequence shown here is derived from an EMBL/GenBank/DDBJ whole genome shotgun (WGS) entry which is preliminary data.</text>
</comment>
<accession>A0A8S0QB28</accession>
<dbReference type="OrthoDB" id="1920326at2759"/>
<evidence type="ECO:0000313" key="5">
    <source>
        <dbReference type="EMBL" id="CAA2962042.1"/>
    </source>
</evidence>
<dbReference type="Pfam" id="PF01612">
    <property type="entry name" value="DNA_pol_A_exo1"/>
    <property type="match status" value="1"/>
</dbReference>
<feature type="compositionally biased region" description="Basic and acidic residues" evidence="3">
    <location>
        <begin position="156"/>
        <end position="166"/>
    </location>
</feature>